<keyword evidence="3" id="KW-1185">Reference proteome</keyword>
<protein>
    <recommendedName>
        <fullName evidence="1">Integrase core domain-containing protein</fullName>
    </recommendedName>
</protein>
<reference evidence="2 3" key="1">
    <citation type="submission" date="2020-07" db="EMBL/GenBank/DDBJ databases">
        <title>Comparative genomics of pyrophilous fungi reveals a link between fire events and developmental genes.</title>
        <authorList>
            <consortium name="DOE Joint Genome Institute"/>
            <person name="Steindorff A.S."/>
            <person name="Carver A."/>
            <person name="Calhoun S."/>
            <person name="Stillman K."/>
            <person name="Liu H."/>
            <person name="Lipzen A."/>
            <person name="Pangilinan J."/>
            <person name="Labutti K."/>
            <person name="Bruns T.D."/>
            <person name="Grigoriev I.V."/>
        </authorList>
    </citation>
    <scope>NUCLEOTIDE SEQUENCE [LARGE SCALE GENOMIC DNA]</scope>
    <source>
        <strain evidence="2 3">CBS 144469</strain>
    </source>
</reference>
<accession>A0A8H6I5R7</accession>
<evidence type="ECO:0000313" key="2">
    <source>
        <dbReference type="EMBL" id="KAF6758397.1"/>
    </source>
</evidence>
<gene>
    <name evidence="2" type="ORF">DFP72DRAFT_807962</name>
</gene>
<dbReference type="PANTHER" id="PTHR46791:SF5">
    <property type="entry name" value="CLR5 DOMAIN-CONTAINING PROTEIN-RELATED"/>
    <property type="match status" value="1"/>
</dbReference>
<evidence type="ECO:0000313" key="3">
    <source>
        <dbReference type="Proteomes" id="UP000521943"/>
    </source>
</evidence>
<dbReference type="EMBL" id="JACGCI010000019">
    <property type="protein sequence ID" value="KAF6758397.1"/>
    <property type="molecule type" value="Genomic_DNA"/>
</dbReference>
<sequence>MKEVRTGKRGRPRKEISKEYLQEALALRGTSVIGRSLNCHPRTVRRRALEHELVEPATPVRQVREEPDGTTTIIWTSTGPLMSAIANNPPALDQEIARIQEENPRFGQGMTQGSLLSGGFRVPLDRVVESLVRINGPAMPFGPRTIQRRVYDVVAVNSLWHHDGHHARMIDLRGPNRGSYIWGRSVHNIRIERLWKDYYIGLIDKWYHFFHDLEAFYGLDVDNPIHLWLLHHLFLPALNEEAQRWAASWNHHRVRTERNRTPREMFLFGMQEQGTRGVGWMEDGVEPGRYKEYGIDWALWDTYTGKFTGLTQRHSPGYPVTTPRNLTG</sequence>
<comment type="caution">
    <text evidence="2">The sequence shown here is derived from an EMBL/GenBank/DDBJ whole genome shotgun (WGS) entry which is preliminary data.</text>
</comment>
<feature type="domain" description="Integrase core" evidence="1">
    <location>
        <begin position="169"/>
        <end position="273"/>
    </location>
</feature>
<dbReference type="OrthoDB" id="3353107at2759"/>
<dbReference type="AlphaFoldDB" id="A0A8H6I5R7"/>
<organism evidence="2 3">
    <name type="scientific">Ephemerocybe angulata</name>
    <dbReference type="NCBI Taxonomy" id="980116"/>
    <lineage>
        <taxon>Eukaryota</taxon>
        <taxon>Fungi</taxon>
        <taxon>Dikarya</taxon>
        <taxon>Basidiomycota</taxon>
        <taxon>Agaricomycotina</taxon>
        <taxon>Agaricomycetes</taxon>
        <taxon>Agaricomycetidae</taxon>
        <taxon>Agaricales</taxon>
        <taxon>Agaricineae</taxon>
        <taxon>Psathyrellaceae</taxon>
        <taxon>Ephemerocybe</taxon>
    </lineage>
</organism>
<dbReference type="Pfam" id="PF24764">
    <property type="entry name" value="rva_4"/>
    <property type="match status" value="1"/>
</dbReference>
<name>A0A8H6I5R7_9AGAR</name>
<evidence type="ECO:0000259" key="1">
    <source>
        <dbReference type="Pfam" id="PF24764"/>
    </source>
</evidence>
<dbReference type="InterPro" id="IPR058913">
    <property type="entry name" value="Integrase_dom_put"/>
</dbReference>
<proteinExistence type="predicted"/>
<dbReference type="Proteomes" id="UP000521943">
    <property type="component" value="Unassembled WGS sequence"/>
</dbReference>
<dbReference type="PANTHER" id="PTHR46791">
    <property type="entry name" value="EXPRESSED PROTEIN"/>
    <property type="match status" value="1"/>
</dbReference>